<evidence type="ECO:0000313" key="3">
    <source>
        <dbReference type="Proteomes" id="UP000316759"/>
    </source>
</evidence>
<dbReference type="Proteomes" id="UP000316759">
    <property type="component" value="Unassembled WGS sequence"/>
</dbReference>
<dbReference type="OrthoDB" id="10426104at2759"/>
<comment type="caution">
    <text evidence="2">The sequence shown here is derived from an EMBL/GenBank/DDBJ whole genome shotgun (WGS) entry which is preliminary data.</text>
</comment>
<sequence>MLLSPCKQSFHTIIVVFSVTVAINFCLAYPSRHQIDKELETLIRIFVNRPERYTIRPVRASVHRPHGTASGGFTQTKQLLWEPTEIPSWQPRLDWVDRISVPVSILDSDHGKPGFKPVEPFVPQKRDDLGW</sequence>
<protein>
    <submittedName>
        <fullName evidence="2">Uncharacterized protein</fullName>
    </submittedName>
</protein>
<keyword evidence="1" id="KW-1133">Transmembrane helix</keyword>
<evidence type="ECO:0000256" key="1">
    <source>
        <dbReference type="SAM" id="Phobius"/>
    </source>
</evidence>
<accession>A0A504YIB9</accession>
<name>A0A504YIB9_FASGI</name>
<dbReference type="EMBL" id="SUNJ01009757">
    <property type="protein sequence ID" value="TPP60161.1"/>
    <property type="molecule type" value="Genomic_DNA"/>
</dbReference>
<keyword evidence="1" id="KW-0472">Membrane</keyword>
<evidence type="ECO:0000313" key="2">
    <source>
        <dbReference type="EMBL" id="TPP60161.1"/>
    </source>
</evidence>
<dbReference type="AlphaFoldDB" id="A0A504YIB9"/>
<organism evidence="2 3">
    <name type="scientific">Fasciola gigantica</name>
    <name type="common">Giant liver fluke</name>
    <dbReference type="NCBI Taxonomy" id="46835"/>
    <lineage>
        <taxon>Eukaryota</taxon>
        <taxon>Metazoa</taxon>
        <taxon>Spiralia</taxon>
        <taxon>Lophotrochozoa</taxon>
        <taxon>Platyhelminthes</taxon>
        <taxon>Trematoda</taxon>
        <taxon>Digenea</taxon>
        <taxon>Plagiorchiida</taxon>
        <taxon>Echinostomata</taxon>
        <taxon>Echinostomatoidea</taxon>
        <taxon>Fasciolidae</taxon>
        <taxon>Fasciola</taxon>
    </lineage>
</organism>
<reference evidence="2 3" key="1">
    <citation type="submission" date="2019-04" db="EMBL/GenBank/DDBJ databases">
        <title>Annotation for the trematode Fasciola gigantica.</title>
        <authorList>
            <person name="Choi Y.-J."/>
        </authorList>
    </citation>
    <scope>NUCLEOTIDE SEQUENCE [LARGE SCALE GENOMIC DNA]</scope>
    <source>
        <strain evidence="2">Uganda_cow_1</strain>
    </source>
</reference>
<proteinExistence type="predicted"/>
<keyword evidence="3" id="KW-1185">Reference proteome</keyword>
<feature type="transmembrane region" description="Helical" evidence="1">
    <location>
        <begin position="12"/>
        <end position="29"/>
    </location>
</feature>
<keyword evidence="1" id="KW-0812">Transmembrane</keyword>
<gene>
    <name evidence="2" type="ORF">FGIG_09154</name>
</gene>